<dbReference type="EC" id="2.1.1.14" evidence="10"/>
<accession>A0A1G7QZS0</accession>
<feature type="binding site" evidence="10">
    <location>
        <position position="678"/>
    </location>
    <ligand>
        <name>Zn(2+)</name>
        <dbReference type="ChEBI" id="CHEBI:29105"/>
        <note>catalytic</note>
    </ligand>
</feature>
<evidence type="ECO:0000313" key="17">
    <source>
        <dbReference type="Proteomes" id="UP000199643"/>
    </source>
</evidence>
<gene>
    <name evidence="10" type="primary">metE</name>
    <name evidence="16" type="ORF">SAMN05421827_1038</name>
</gene>
<dbReference type="FunFam" id="3.20.20.210:FF:000002">
    <property type="entry name" value="5-methyltetrahydropteroyltriglutamate--homocysteine methyltransferase"/>
    <property type="match status" value="1"/>
</dbReference>
<proteinExistence type="inferred from homology"/>
<protein>
    <recommendedName>
        <fullName evidence="10">5-methyltetrahydropteroyltriglutamate--homocysteine methyltransferase</fullName>
        <ecNumber evidence="10">2.1.1.14</ecNumber>
    </recommendedName>
    <alternativeName>
        <fullName evidence="10">Cobalamin-independent methionine synthase</fullName>
    </alternativeName>
    <alternativeName>
        <fullName evidence="10">Methionine synthase, vitamin-B12 independent isozyme</fullName>
    </alternativeName>
</protein>
<dbReference type="EMBL" id="FNCH01000003">
    <property type="protein sequence ID" value="SDG03977.1"/>
    <property type="molecule type" value="Genomic_DNA"/>
</dbReference>
<feature type="binding site" evidence="12">
    <location>
        <position position="739"/>
    </location>
    <ligand>
        <name>Zn(2+)</name>
        <dbReference type="ChEBI" id="CHEBI:29105"/>
        <label>1</label>
        <note>catalytic</note>
    </ligand>
</feature>
<feature type="binding site" evidence="10 11">
    <location>
        <position position="612"/>
    </location>
    <ligand>
        <name>L-homocysteine</name>
        <dbReference type="ChEBI" id="CHEBI:58199"/>
    </ligand>
</feature>
<feature type="binding site" evidence="10">
    <location>
        <position position="618"/>
    </location>
    <ligand>
        <name>5-methyltetrahydropteroyltri-L-glutamate</name>
        <dbReference type="ChEBI" id="CHEBI:58207"/>
    </ligand>
</feature>
<dbReference type="CDD" id="cd03311">
    <property type="entry name" value="CIMS_C_terminal_like"/>
    <property type="match status" value="1"/>
</dbReference>
<feature type="binding site" evidence="10">
    <location>
        <position position="656"/>
    </location>
    <ligand>
        <name>Zn(2+)</name>
        <dbReference type="ChEBI" id="CHEBI:29105"/>
        <note>catalytic</note>
    </ligand>
</feature>
<feature type="binding site" evidence="10 11">
    <location>
        <begin position="528"/>
        <end position="529"/>
    </location>
    <ligand>
        <name>5-methyltetrahydropteroyltri-L-glutamate</name>
        <dbReference type="ChEBI" id="CHEBI:58207"/>
    </ligand>
</feature>
<dbReference type="InterPro" id="IPR038071">
    <property type="entry name" value="UROD/MetE-like_sf"/>
</dbReference>
<dbReference type="STRING" id="405671.SAMN05421827_1038"/>
<evidence type="ECO:0000256" key="6">
    <source>
        <dbReference type="ARBA" id="ARBA00022679"/>
    </source>
</evidence>
<keyword evidence="17" id="KW-1185">Reference proteome</keyword>
<feature type="binding site" evidence="10">
    <location>
        <position position="497"/>
    </location>
    <ligand>
        <name>L-homocysteine</name>
        <dbReference type="ChEBI" id="CHEBI:58199"/>
    </ligand>
</feature>
<dbReference type="GO" id="GO:0032259">
    <property type="term" value="P:methylation"/>
    <property type="evidence" value="ECO:0007669"/>
    <property type="project" value="UniProtKB-KW"/>
</dbReference>
<comment type="function">
    <text evidence="1 10">Catalyzes the transfer of a methyl group from 5-methyltetrahydrofolate to homocysteine resulting in methionine formation.</text>
</comment>
<dbReference type="PIRSF" id="PIRSF000382">
    <property type="entry name" value="MeTrfase_B12_ind"/>
    <property type="match status" value="1"/>
</dbReference>
<keyword evidence="6 10" id="KW-0808">Transferase</keyword>
<evidence type="ECO:0000256" key="13">
    <source>
        <dbReference type="PIRSR" id="PIRSR000382-3"/>
    </source>
</evidence>
<feature type="binding site" evidence="10">
    <location>
        <position position="654"/>
    </location>
    <ligand>
        <name>Zn(2+)</name>
        <dbReference type="ChEBI" id="CHEBI:29105"/>
        <note>catalytic</note>
    </ligand>
</feature>
<feature type="binding site" evidence="12">
    <location>
        <position position="656"/>
    </location>
    <ligand>
        <name>Zn(2+)</name>
        <dbReference type="ChEBI" id="CHEBI:29105"/>
        <label>1</label>
        <note>catalytic</note>
    </ligand>
</feature>
<evidence type="ECO:0000256" key="7">
    <source>
        <dbReference type="ARBA" id="ARBA00022723"/>
    </source>
</evidence>
<dbReference type="NCBIfam" id="NF003556">
    <property type="entry name" value="PRK05222.1"/>
    <property type="match status" value="1"/>
</dbReference>
<dbReference type="GO" id="GO:0071265">
    <property type="term" value="P:L-methionine biosynthetic process"/>
    <property type="evidence" value="ECO:0007669"/>
    <property type="project" value="UniProtKB-ARBA"/>
</dbReference>
<dbReference type="Pfam" id="PF08267">
    <property type="entry name" value="Meth_synt_1"/>
    <property type="match status" value="1"/>
</dbReference>
<feature type="domain" description="Cobalamin-independent methionine synthase MetE C-terminal/archaeal" evidence="14">
    <location>
        <begin position="440"/>
        <end position="761"/>
    </location>
</feature>
<comment type="cofactor">
    <cofactor evidence="12">
        <name>Zn(2+)</name>
        <dbReference type="ChEBI" id="CHEBI:29105"/>
    </cofactor>
    <text evidence="12">Binds 2 Zn(2+) ions per subunit.</text>
</comment>
<keyword evidence="9 10" id="KW-0486">Methionine biosynthesis</keyword>
<keyword evidence="7 10" id="KW-0479">Metal-binding</keyword>
<feature type="binding site" evidence="11">
    <location>
        <position position="123"/>
    </location>
    <ligand>
        <name>5-methyltetrahydropteroyltri-L-glutamate</name>
        <dbReference type="ChEBI" id="CHEBI:58207"/>
    </ligand>
</feature>
<sequence>MLTQNLGYPRIGSQRELKKICENYWADKTGYKNVLQVGKNIRHENWKLQKEAGIDVIPSNDFSFYDHVLDHSLTFGAIPKRYNEVILKKGNEELDLYFAMARGYQKEGLDVMAMEMTKWFDTNYHYIVPEFYKNQPFKLFSTKIIDEFYEAKQLGINTKPVLIGPVSYLLLGKEKEAGFEKIDLIKNLLPVYIEILSRLDALDVEYIQFDEPFLTLDLNEKDKKAYEYAYKEIRKAFPRLKVVLTTYFEGLGNNLALTTSLPVNVLHIDLVRAEDQLDDVLASLKEDTILSLGLVDGRNIWKNDFEKSLSIINRAIEKRGQGKVWIAPSCSLIHSPVDLDNETNEQNLSAEIKQWLAYAKQKITEVATLKKLITNESPASTLQKFEENKIAIANRKISKIIHNHAVKQRVSALKEQDAERLSPFSSRKIKQQELNLPVYATTTIGSFPQTAKVRSWRAKLKNGTLTVEEYDDFIAKETEKAVKWQEEIDLDVLVHGEFERNDMVEYFGEQLDGFAFSKNGWVQSYGSRCVKPPIIFGDVTRPKPMTVKWTAYAQSLTSKYMKGMLTGPVTILQWSFVRNDQPRSETCTQIALAIRDEVCDLENAGIKIIQIDEPAIREGLPLRKAEWQDYLNWAVKAFKISASGVKDDTQIHTHMCYSEFNDIIQNIADMDADVITIETSRSQMELLDAFADFKYPNEIGPGVYDIHSPRVPKREEMVQLLKKAKAVIPSAQLWVNPDCGLKTRGWDETKKALIEMVEAAKEMRKTEEVLSADLQVN</sequence>
<comment type="pathway">
    <text evidence="2 10">Amino-acid biosynthesis; L-methionine biosynthesis via de novo pathway; L-methionine from L-homocysteine (MetE route): step 1/1.</text>
</comment>
<dbReference type="RefSeq" id="WP_090497419.1">
    <property type="nucleotide sequence ID" value="NZ_FNCH01000003.1"/>
</dbReference>
<dbReference type="GO" id="GO:0003871">
    <property type="term" value="F:5-methyltetrahydropteroyltriglutamate-homocysteine S-methyltransferase activity"/>
    <property type="evidence" value="ECO:0007669"/>
    <property type="project" value="UniProtKB-UniRule"/>
</dbReference>
<comment type="catalytic activity">
    <reaction evidence="10">
        <text>5-methyltetrahydropteroyltri-L-glutamate + L-homocysteine = tetrahydropteroyltri-L-glutamate + L-methionine</text>
        <dbReference type="Rhea" id="RHEA:21196"/>
        <dbReference type="ChEBI" id="CHEBI:57844"/>
        <dbReference type="ChEBI" id="CHEBI:58140"/>
        <dbReference type="ChEBI" id="CHEBI:58199"/>
        <dbReference type="ChEBI" id="CHEBI:58207"/>
        <dbReference type="EC" id="2.1.1.14"/>
    </reaction>
</comment>
<name>A0A1G7QZS0_9SPHI</name>
<dbReference type="InterPro" id="IPR002629">
    <property type="entry name" value="Met_Synth_C/arc"/>
</dbReference>
<dbReference type="NCBIfam" id="TIGR01371">
    <property type="entry name" value="met_syn_B12ind"/>
    <property type="match status" value="1"/>
</dbReference>
<evidence type="ECO:0000256" key="8">
    <source>
        <dbReference type="ARBA" id="ARBA00022833"/>
    </source>
</evidence>
<keyword evidence="8 10" id="KW-0862">Zinc</keyword>
<dbReference type="InterPro" id="IPR006276">
    <property type="entry name" value="Cobalamin-indep_Met_synthase"/>
</dbReference>
<evidence type="ECO:0000256" key="2">
    <source>
        <dbReference type="ARBA" id="ARBA00004681"/>
    </source>
</evidence>
<dbReference type="SUPFAM" id="SSF51726">
    <property type="entry name" value="UROD/MetE-like"/>
    <property type="match status" value="2"/>
</dbReference>
<dbReference type="HAMAP" id="MF_00172">
    <property type="entry name" value="Meth_synth"/>
    <property type="match status" value="1"/>
</dbReference>
<dbReference type="FunFam" id="3.20.20.210:FF:000003">
    <property type="entry name" value="5-methyltetrahydropteroyltriglutamate--homocysteine methyltransferase"/>
    <property type="match status" value="1"/>
</dbReference>
<dbReference type="PANTHER" id="PTHR30519">
    <property type="entry name" value="5-METHYLTETRAHYDROPTEROYLTRIGLUTAMATE--HOMOCYSTEINE METHYLTRANSFERASE"/>
    <property type="match status" value="1"/>
</dbReference>
<dbReference type="UniPathway" id="UPA00051">
    <property type="reaction ID" value="UER00082"/>
</dbReference>
<feature type="binding site" evidence="10 11">
    <location>
        <position position="574"/>
    </location>
    <ligand>
        <name>5-methyltetrahydropteroyltri-L-glutamate</name>
        <dbReference type="ChEBI" id="CHEBI:58207"/>
    </ligand>
</feature>
<dbReference type="Pfam" id="PF01717">
    <property type="entry name" value="Meth_synt_2"/>
    <property type="match status" value="1"/>
</dbReference>
<feature type="binding site" evidence="10">
    <location>
        <position position="118"/>
    </location>
    <ligand>
        <name>5-methyltetrahydropteroyltri-L-glutamate</name>
        <dbReference type="ChEBI" id="CHEBI:58207"/>
    </ligand>
</feature>
<keyword evidence="5 10" id="KW-0028">Amino-acid biosynthesis</keyword>
<dbReference type="Gene3D" id="3.20.20.210">
    <property type="match status" value="2"/>
</dbReference>
<keyword evidence="10" id="KW-0677">Repeat</keyword>
<evidence type="ECO:0000256" key="4">
    <source>
        <dbReference type="ARBA" id="ARBA00022603"/>
    </source>
</evidence>
<feature type="binding site" evidence="10">
    <location>
        <position position="739"/>
    </location>
    <ligand>
        <name>Zn(2+)</name>
        <dbReference type="ChEBI" id="CHEBI:29105"/>
        <note>catalytic</note>
    </ligand>
</feature>
<comment type="cofactor">
    <cofactor evidence="10">
        <name>Zn(2+)</name>
        <dbReference type="ChEBI" id="CHEBI:29105"/>
    </cofactor>
    <text evidence="10">Binds 1 zinc ion per subunit.</text>
</comment>
<feature type="binding site" evidence="10 11">
    <location>
        <position position="612"/>
    </location>
    <ligand>
        <name>L-methionine</name>
        <dbReference type="ChEBI" id="CHEBI:57844"/>
    </ligand>
</feature>
<feature type="binding site" evidence="10">
    <location>
        <begin position="15"/>
        <end position="18"/>
    </location>
    <ligand>
        <name>5-methyltetrahydropteroyltri-L-glutamate</name>
        <dbReference type="ChEBI" id="CHEBI:58207"/>
    </ligand>
</feature>
<evidence type="ECO:0000256" key="11">
    <source>
        <dbReference type="PIRSR" id="PIRSR000382-1"/>
    </source>
</evidence>
<dbReference type="AlphaFoldDB" id="A0A1G7QZS0"/>
<keyword evidence="4 10" id="KW-0489">Methyltransferase</keyword>
<dbReference type="GO" id="GO:0008270">
    <property type="term" value="F:zinc ion binding"/>
    <property type="evidence" value="ECO:0007669"/>
    <property type="project" value="InterPro"/>
</dbReference>
<organism evidence="16 17">
    <name type="scientific">Pedobacter terrae</name>
    <dbReference type="NCBI Taxonomy" id="405671"/>
    <lineage>
        <taxon>Bacteria</taxon>
        <taxon>Pseudomonadati</taxon>
        <taxon>Bacteroidota</taxon>
        <taxon>Sphingobacteriia</taxon>
        <taxon>Sphingobacteriales</taxon>
        <taxon>Sphingobacteriaceae</taxon>
        <taxon>Pedobacter</taxon>
    </lineage>
</organism>
<dbReference type="InterPro" id="IPR013215">
    <property type="entry name" value="Cbl-indep_Met_Synth_N"/>
</dbReference>
<dbReference type="OrthoDB" id="244285at2"/>
<feature type="active site" description="Proton donor" evidence="10 13">
    <location>
        <position position="707"/>
    </location>
</feature>
<feature type="domain" description="Cobalamin-independent methionine synthase MetE N-terminal" evidence="15">
    <location>
        <begin position="3"/>
        <end position="316"/>
    </location>
</feature>
<reference evidence="17" key="1">
    <citation type="submission" date="2016-10" db="EMBL/GenBank/DDBJ databases">
        <authorList>
            <person name="Varghese N."/>
            <person name="Submissions S."/>
        </authorList>
    </citation>
    <scope>NUCLEOTIDE SEQUENCE [LARGE SCALE GENOMIC DNA]</scope>
    <source>
        <strain evidence="17">DSM 17933</strain>
    </source>
</reference>
<feature type="binding site" evidence="10 11">
    <location>
        <begin position="444"/>
        <end position="446"/>
    </location>
    <ligand>
        <name>L-methionine</name>
        <dbReference type="ChEBI" id="CHEBI:57844"/>
    </ligand>
</feature>
<feature type="binding site" evidence="11">
    <location>
        <position position="18"/>
    </location>
    <ligand>
        <name>5-methyltetrahydropteroyltri-L-glutamate</name>
        <dbReference type="ChEBI" id="CHEBI:58207"/>
    </ligand>
</feature>
<evidence type="ECO:0000256" key="10">
    <source>
        <dbReference type="HAMAP-Rule" id="MF_00172"/>
    </source>
</evidence>
<feature type="binding site" evidence="12">
    <location>
        <position position="678"/>
    </location>
    <ligand>
        <name>Zn(2+)</name>
        <dbReference type="ChEBI" id="CHEBI:29105"/>
        <label>1</label>
        <note>catalytic</note>
    </ligand>
</feature>
<evidence type="ECO:0000259" key="15">
    <source>
        <dbReference type="Pfam" id="PF08267"/>
    </source>
</evidence>
<dbReference type="Proteomes" id="UP000199643">
    <property type="component" value="Unassembled WGS sequence"/>
</dbReference>
<evidence type="ECO:0000256" key="9">
    <source>
        <dbReference type="ARBA" id="ARBA00023167"/>
    </source>
</evidence>
<evidence type="ECO:0000256" key="1">
    <source>
        <dbReference type="ARBA" id="ARBA00002777"/>
    </source>
</evidence>
<evidence type="ECO:0000256" key="12">
    <source>
        <dbReference type="PIRSR" id="PIRSR000382-2"/>
    </source>
</evidence>
<feature type="binding site" evidence="12">
    <location>
        <position position="669"/>
    </location>
    <ligand>
        <name>Zn(2+)</name>
        <dbReference type="ChEBI" id="CHEBI:29105"/>
        <label>1</label>
        <note>catalytic</note>
    </ligand>
</feature>
<feature type="binding site" evidence="10 11">
    <location>
        <position position="497"/>
    </location>
    <ligand>
        <name>L-methionine</name>
        <dbReference type="ChEBI" id="CHEBI:57844"/>
    </ligand>
</feature>
<dbReference type="CDD" id="cd03312">
    <property type="entry name" value="CIMS_N_terminal_like"/>
    <property type="match status" value="1"/>
</dbReference>
<evidence type="ECO:0000313" key="16">
    <source>
        <dbReference type="EMBL" id="SDG03977.1"/>
    </source>
</evidence>
<feature type="binding site" evidence="10 11">
    <location>
        <begin position="444"/>
        <end position="446"/>
    </location>
    <ligand>
        <name>L-homocysteine</name>
        <dbReference type="ChEBI" id="CHEBI:58199"/>
    </ligand>
</feature>
<evidence type="ECO:0000256" key="5">
    <source>
        <dbReference type="ARBA" id="ARBA00022605"/>
    </source>
</evidence>
<evidence type="ECO:0000256" key="3">
    <source>
        <dbReference type="ARBA" id="ARBA00009553"/>
    </source>
</evidence>
<feature type="binding site" evidence="12">
    <location>
        <position position="654"/>
    </location>
    <ligand>
        <name>Zn(2+)</name>
        <dbReference type="ChEBI" id="CHEBI:29105"/>
        <label>1</label>
        <note>catalytic</note>
    </ligand>
</feature>
<evidence type="ECO:0000259" key="14">
    <source>
        <dbReference type="Pfam" id="PF01717"/>
    </source>
</evidence>
<comment type="similarity">
    <text evidence="3 10">Belongs to the vitamin-B12 independent methionine synthase family.</text>
</comment>